<dbReference type="RefSeq" id="WP_125136636.1">
    <property type="nucleotide sequence ID" value="NZ_LR130778.1"/>
</dbReference>
<accession>A0A3P7P1D6</accession>
<proteinExistence type="predicted"/>
<reference evidence="1 2" key="1">
    <citation type="submission" date="2018-09" db="EMBL/GenBank/DDBJ databases">
        <authorList>
            <person name="Postec A."/>
        </authorList>
    </citation>
    <scope>NUCLEOTIDE SEQUENCE [LARGE SCALE GENOMIC DNA]</scope>
    <source>
        <strain evidence="1">70B-A</strain>
    </source>
</reference>
<dbReference type="Proteomes" id="UP000279029">
    <property type="component" value="Chromosome"/>
</dbReference>
<sequence>MNKKQLVVDRMQDELDNAHQGIVEPIAGESYMTVQFVYQMLKNSFEKTFIPEHILDIFVTQDFPLSKFYDYFHDNDLFKSDVNWDTISRDYAIYRECEHVEERLHEKVQAEYKEFMKKVVDLVPYKMGPLLTEIAIKMQVFSIFRYQDCYNMEDMKLLQEVDDLLDKTFSKHDGSVIKGDDEHVLWAKAMECLGKVVEDERGINVVEDDTLEA</sequence>
<dbReference type="AlphaFoldDB" id="A0A3P7P1D6"/>
<name>A0A3P7P1D6_9FIRM</name>
<evidence type="ECO:0000313" key="1">
    <source>
        <dbReference type="EMBL" id="VDN47300.1"/>
    </source>
</evidence>
<gene>
    <name evidence="1" type="ORF">PATL70BA_1416</name>
</gene>
<dbReference type="KEGG" id="cbar:PATL70BA_1416"/>
<evidence type="ECO:0000313" key="2">
    <source>
        <dbReference type="Proteomes" id="UP000279029"/>
    </source>
</evidence>
<organism evidence="1 2">
    <name type="scientific">Petrocella atlantisensis</name>
    <dbReference type="NCBI Taxonomy" id="2173034"/>
    <lineage>
        <taxon>Bacteria</taxon>
        <taxon>Bacillati</taxon>
        <taxon>Bacillota</taxon>
        <taxon>Clostridia</taxon>
        <taxon>Lachnospirales</taxon>
        <taxon>Vallitaleaceae</taxon>
        <taxon>Petrocella</taxon>
    </lineage>
</organism>
<dbReference type="EMBL" id="LR130778">
    <property type="protein sequence ID" value="VDN47300.1"/>
    <property type="molecule type" value="Genomic_DNA"/>
</dbReference>
<protein>
    <submittedName>
        <fullName evidence="1">Uncharacterized protein</fullName>
    </submittedName>
</protein>
<keyword evidence="2" id="KW-1185">Reference proteome</keyword>